<protein>
    <submittedName>
        <fullName evidence="3">Alpha/beta hydrolase</fullName>
    </submittedName>
</protein>
<dbReference type="PANTHER" id="PTHR12277">
    <property type="entry name" value="ALPHA/BETA HYDROLASE DOMAIN-CONTAINING PROTEIN"/>
    <property type="match status" value="1"/>
</dbReference>
<name>A0ABN6S6I2_9BACT</name>
<dbReference type="PANTHER" id="PTHR12277:SF81">
    <property type="entry name" value="PROTEIN ABHD13"/>
    <property type="match status" value="1"/>
</dbReference>
<evidence type="ECO:0000256" key="1">
    <source>
        <dbReference type="SAM" id="Phobius"/>
    </source>
</evidence>
<organism evidence="3 4">
    <name type="scientific">Pseudodesulfovibrio nedwellii</name>
    <dbReference type="NCBI Taxonomy" id="2973072"/>
    <lineage>
        <taxon>Bacteria</taxon>
        <taxon>Pseudomonadati</taxon>
        <taxon>Thermodesulfobacteriota</taxon>
        <taxon>Desulfovibrionia</taxon>
        <taxon>Desulfovibrionales</taxon>
        <taxon>Desulfovibrionaceae</taxon>
    </lineage>
</organism>
<dbReference type="Gene3D" id="3.40.50.1820">
    <property type="entry name" value="alpha/beta hydrolase"/>
    <property type="match status" value="1"/>
</dbReference>
<evidence type="ECO:0000313" key="4">
    <source>
        <dbReference type="Proteomes" id="UP001317742"/>
    </source>
</evidence>
<proteinExistence type="predicted"/>
<gene>
    <name evidence="3" type="ORF">SYK_22880</name>
</gene>
<sequence>MERVHKAALPVYTASMWTAFKIFAFLCLCYAAIIVWMYFSQRKMLYYPKQEMTAFPNDIGLMHENVWLINRLGTRIHGWWLPHAAPRFTLLFSHGNGGNLSHRLDTLRIFHDLGLNVFAYDYSGYGQSLGDPSEEATAADAHAAWDWLVQEQDVSPESIILVGRSLGGAVTASLTAKLANDSQTPAGLIMESTFTSVPDMGAYMYPWLPVRLLARYQYDSATNLTGLNLPVLFLHSPNDDIVPYALGRRLYNDYQGPKSFIELAGDHNSGFLTSGASYPEGLTHFLSSLEKDSDQ</sequence>
<keyword evidence="1" id="KW-1133">Transmembrane helix</keyword>
<evidence type="ECO:0000259" key="2">
    <source>
        <dbReference type="Pfam" id="PF12146"/>
    </source>
</evidence>
<dbReference type="EMBL" id="AP026709">
    <property type="protein sequence ID" value="BDQ37928.1"/>
    <property type="molecule type" value="Genomic_DNA"/>
</dbReference>
<reference evidence="3 4" key="1">
    <citation type="submission" date="2022-08" db="EMBL/GenBank/DDBJ databases">
        <title>Genome Sequence of the sulphate-reducing bacterium, Pseudodesulfovibrio sp. SYK.</title>
        <authorList>
            <person name="Kondo R."/>
            <person name="Kataoka T."/>
        </authorList>
    </citation>
    <scope>NUCLEOTIDE SEQUENCE [LARGE SCALE GENOMIC DNA]</scope>
    <source>
        <strain evidence="3 4">SYK</strain>
    </source>
</reference>
<dbReference type="SUPFAM" id="SSF53474">
    <property type="entry name" value="alpha/beta-Hydrolases"/>
    <property type="match status" value="1"/>
</dbReference>
<evidence type="ECO:0000313" key="3">
    <source>
        <dbReference type="EMBL" id="BDQ37928.1"/>
    </source>
</evidence>
<keyword evidence="1" id="KW-0812">Transmembrane</keyword>
<keyword evidence="3" id="KW-0378">Hydrolase</keyword>
<dbReference type="InterPro" id="IPR022742">
    <property type="entry name" value="Hydrolase_4"/>
</dbReference>
<keyword evidence="4" id="KW-1185">Reference proteome</keyword>
<feature type="domain" description="Serine aminopeptidase S33" evidence="2">
    <location>
        <begin position="85"/>
        <end position="204"/>
    </location>
</feature>
<feature type="transmembrane region" description="Helical" evidence="1">
    <location>
        <begin position="20"/>
        <end position="39"/>
    </location>
</feature>
<accession>A0ABN6S6I2</accession>
<dbReference type="Proteomes" id="UP001317742">
    <property type="component" value="Chromosome"/>
</dbReference>
<dbReference type="Pfam" id="PF12146">
    <property type="entry name" value="Hydrolase_4"/>
    <property type="match status" value="1"/>
</dbReference>
<dbReference type="RefSeq" id="WP_281760438.1">
    <property type="nucleotide sequence ID" value="NZ_AP026709.1"/>
</dbReference>
<keyword evidence="1" id="KW-0472">Membrane</keyword>
<dbReference type="InterPro" id="IPR029058">
    <property type="entry name" value="AB_hydrolase_fold"/>
</dbReference>
<dbReference type="GO" id="GO:0016787">
    <property type="term" value="F:hydrolase activity"/>
    <property type="evidence" value="ECO:0007669"/>
    <property type="project" value="UniProtKB-KW"/>
</dbReference>